<dbReference type="SUPFAM" id="SSF56349">
    <property type="entry name" value="DNA breaking-rejoining enzymes"/>
    <property type="match status" value="1"/>
</dbReference>
<dbReference type="InterPro" id="IPR050090">
    <property type="entry name" value="Tyrosine_recombinase_XerCD"/>
</dbReference>
<dbReference type="InterPro" id="IPR010998">
    <property type="entry name" value="Integrase_recombinase_N"/>
</dbReference>
<evidence type="ECO:0000256" key="3">
    <source>
        <dbReference type="ARBA" id="ARBA00023172"/>
    </source>
</evidence>
<dbReference type="PROSITE" id="PS51898">
    <property type="entry name" value="TYR_RECOMBINASE"/>
    <property type="match status" value="1"/>
</dbReference>
<evidence type="ECO:0000256" key="1">
    <source>
        <dbReference type="ARBA" id="ARBA00008857"/>
    </source>
</evidence>
<evidence type="ECO:0000256" key="2">
    <source>
        <dbReference type="ARBA" id="ARBA00023125"/>
    </source>
</evidence>
<dbReference type="Gene3D" id="1.10.150.130">
    <property type="match status" value="1"/>
</dbReference>
<dbReference type="GO" id="GO:0003677">
    <property type="term" value="F:DNA binding"/>
    <property type="evidence" value="ECO:0007669"/>
    <property type="project" value="UniProtKB-KW"/>
</dbReference>
<keyword evidence="6" id="KW-1185">Reference proteome</keyword>
<dbReference type="CDD" id="cd01185">
    <property type="entry name" value="INTN1_C_like"/>
    <property type="match status" value="1"/>
</dbReference>
<sequence>MRALVDIVFERKHLTKMTKGLINRTGFISISCIIKVHGQRAQARFEAGHLTTADNWSTDGGGRVLGKTPADRHIDSQLVKMRDDLNDIHADLERQGKTVTARRILDIYRNPRTHLSLLDLMQAMLKEEKKLVGVELALGTYTGHKSRFKKVAQFLAAHNLSDLHPSEFTYSTADKFLHWLLLDQKFGRNSAVKGVQVVGMVLAWGVRRELLDVNPMQQYKYKLAPPKDIIYLMAEDVAELAAFPLEEPTLQKVRDAFILQCWTGLAYADLLALNVRRDVENYIDQQGVKRRLLRVRRQKSTYVKNYECIIPLLPEAERILTQYNDKVPIFTNQAYNRYLKEIGARLGFSPEQMTTHVGRKTAGVLMLNLGVRMEVVSKYLGHRSVTMTERIYAKILDKTLIEDFGRVFYNATQTPEPAQPQEVGGRVVPLWAEATLVRKEAASA</sequence>
<dbReference type="Pfam" id="PF00589">
    <property type="entry name" value="Phage_integrase"/>
    <property type="match status" value="1"/>
</dbReference>
<gene>
    <name evidence="5" type="ORF">GO988_17260</name>
</gene>
<dbReference type="InterPro" id="IPR011010">
    <property type="entry name" value="DNA_brk_join_enz"/>
</dbReference>
<dbReference type="Gene3D" id="1.10.443.10">
    <property type="entry name" value="Intergrase catalytic core"/>
    <property type="match status" value="1"/>
</dbReference>
<name>A0A7K1TIS8_9BACT</name>
<comment type="similarity">
    <text evidence="1">Belongs to the 'phage' integrase family.</text>
</comment>
<proteinExistence type="inferred from homology"/>
<dbReference type="PANTHER" id="PTHR30349">
    <property type="entry name" value="PHAGE INTEGRASE-RELATED"/>
    <property type="match status" value="1"/>
</dbReference>
<dbReference type="InterPro" id="IPR002104">
    <property type="entry name" value="Integrase_catalytic"/>
</dbReference>
<evidence type="ECO:0000313" key="5">
    <source>
        <dbReference type="EMBL" id="MVN78081.1"/>
    </source>
</evidence>
<reference evidence="5 6" key="1">
    <citation type="submission" date="2019-12" db="EMBL/GenBank/DDBJ databases">
        <title>Hymenobacter sp. HMF4947 Genome sequencing and assembly.</title>
        <authorList>
            <person name="Kang H."/>
            <person name="Cha I."/>
            <person name="Kim H."/>
            <person name="Joh K."/>
        </authorList>
    </citation>
    <scope>NUCLEOTIDE SEQUENCE [LARGE SCALE GENOMIC DNA]</scope>
    <source>
        <strain evidence="5 6">HMF4947</strain>
    </source>
</reference>
<dbReference type="PANTHER" id="PTHR30349:SF64">
    <property type="entry name" value="PROPHAGE INTEGRASE INTD-RELATED"/>
    <property type="match status" value="1"/>
</dbReference>
<dbReference type="InterPro" id="IPR025269">
    <property type="entry name" value="SAM-like_dom"/>
</dbReference>
<protein>
    <submittedName>
        <fullName evidence="5">Tyrosine-type recombinase/integrase</fullName>
    </submittedName>
</protein>
<keyword evidence="3" id="KW-0233">DNA recombination</keyword>
<organism evidence="5 6">
    <name type="scientific">Hymenobacter ginkgonis</name>
    <dbReference type="NCBI Taxonomy" id="2682976"/>
    <lineage>
        <taxon>Bacteria</taxon>
        <taxon>Pseudomonadati</taxon>
        <taxon>Bacteroidota</taxon>
        <taxon>Cytophagia</taxon>
        <taxon>Cytophagales</taxon>
        <taxon>Hymenobacteraceae</taxon>
        <taxon>Hymenobacter</taxon>
    </lineage>
</organism>
<dbReference type="GO" id="GO:0015074">
    <property type="term" value="P:DNA integration"/>
    <property type="evidence" value="ECO:0007669"/>
    <property type="project" value="InterPro"/>
</dbReference>
<comment type="caution">
    <text evidence="5">The sequence shown here is derived from an EMBL/GenBank/DDBJ whole genome shotgun (WGS) entry which is preliminary data.</text>
</comment>
<evidence type="ECO:0000259" key="4">
    <source>
        <dbReference type="PROSITE" id="PS51898"/>
    </source>
</evidence>
<keyword evidence="2" id="KW-0238">DNA-binding</keyword>
<dbReference type="AlphaFoldDB" id="A0A7K1TIS8"/>
<accession>A0A7K1TIS8</accession>
<evidence type="ECO:0000313" key="6">
    <source>
        <dbReference type="Proteomes" id="UP000441336"/>
    </source>
</evidence>
<dbReference type="EMBL" id="WQKZ01000004">
    <property type="protein sequence ID" value="MVN78081.1"/>
    <property type="molecule type" value="Genomic_DNA"/>
</dbReference>
<dbReference type="GO" id="GO:0006310">
    <property type="term" value="P:DNA recombination"/>
    <property type="evidence" value="ECO:0007669"/>
    <property type="project" value="UniProtKB-KW"/>
</dbReference>
<dbReference type="Pfam" id="PF13102">
    <property type="entry name" value="Phage_int_SAM_5"/>
    <property type="match status" value="1"/>
</dbReference>
<dbReference type="InterPro" id="IPR013762">
    <property type="entry name" value="Integrase-like_cat_sf"/>
</dbReference>
<feature type="domain" description="Tyr recombinase" evidence="4">
    <location>
        <begin position="227"/>
        <end position="405"/>
    </location>
</feature>
<dbReference type="Proteomes" id="UP000441336">
    <property type="component" value="Unassembled WGS sequence"/>
</dbReference>